<accession>A0A147GLL6</accession>
<dbReference type="GO" id="GO:0015074">
    <property type="term" value="P:DNA integration"/>
    <property type="evidence" value="ECO:0007669"/>
    <property type="project" value="UniProtKB-KW"/>
</dbReference>
<evidence type="ECO:0000256" key="2">
    <source>
        <dbReference type="ARBA" id="ARBA00022908"/>
    </source>
</evidence>
<dbReference type="InterPro" id="IPR050639">
    <property type="entry name" value="SSR_resolvase"/>
</dbReference>
<evidence type="ECO:0000256" key="1">
    <source>
        <dbReference type="ARBA" id="ARBA00009913"/>
    </source>
</evidence>
<reference evidence="9 10" key="1">
    <citation type="journal article" date="2016" name="Front. Microbiol.">
        <title>Genomic Resource of Rice Seed Associated Bacteria.</title>
        <authorList>
            <person name="Midha S."/>
            <person name="Bansal K."/>
            <person name="Sharma S."/>
            <person name="Kumar N."/>
            <person name="Patil P.P."/>
            <person name="Chaudhry V."/>
            <person name="Patil P.B."/>
        </authorList>
    </citation>
    <scope>NUCLEOTIDE SEQUENCE [LARGE SCALE GENOMIC DNA]</scope>
    <source>
        <strain evidence="9 10">NS331</strain>
    </source>
</reference>
<dbReference type="Gene3D" id="3.40.50.1390">
    <property type="entry name" value="Resolvase, N-terminal catalytic domain"/>
    <property type="match status" value="1"/>
</dbReference>
<comment type="caution">
    <text evidence="9">The sequence shown here is derived from an EMBL/GenBank/DDBJ whole genome shotgun (WGS) entry which is preliminary data.</text>
</comment>
<dbReference type="PANTHER" id="PTHR30461:SF2">
    <property type="entry name" value="SERINE RECOMBINASE PINE-RELATED"/>
    <property type="match status" value="1"/>
</dbReference>
<keyword evidence="4" id="KW-0238">DNA-binding</keyword>
<dbReference type="PANTHER" id="PTHR30461">
    <property type="entry name" value="DNA-INVERTASE FROM LAMBDOID PROPHAGE"/>
    <property type="match status" value="1"/>
</dbReference>
<dbReference type="EMBL" id="LDSL01000240">
    <property type="protein sequence ID" value="KTT10848.1"/>
    <property type="molecule type" value="Genomic_DNA"/>
</dbReference>
<keyword evidence="10" id="KW-1185">Reference proteome</keyword>
<name>A0A147GLL6_9BURK</name>
<dbReference type="AlphaFoldDB" id="A0A147GLL6"/>
<evidence type="ECO:0000256" key="7">
    <source>
        <dbReference type="PROSITE-ProRule" id="PRU10137"/>
    </source>
</evidence>
<evidence type="ECO:0000256" key="6">
    <source>
        <dbReference type="PIRSR" id="PIRSR606118-50"/>
    </source>
</evidence>
<dbReference type="FunFam" id="3.40.50.1390:FF:000001">
    <property type="entry name" value="DNA recombinase"/>
    <property type="match status" value="1"/>
</dbReference>
<dbReference type="InterPro" id="IPR006119">
    <property type="entry name" value="Resolv_N"/>
</dbReference>
<dbReference type="Proteomes" id="UP000072741">
    <property type="component" value="Unassembled WGS sequence"/>
</dbReference>
<dbReference type="OrthoDB" id="8585334at2"/>
<evidence type="ECO:0000259" key="8">
    <source>
        <dbReference type="PROSITE" id="PS51736"/>
    </source>
</evidence>
<dbReference type="PROSITE" id="PS00397">
    <property type="entry name" value="RECOMBINASES_1"/>
    <property type="match status" value="1"/>
</dbReference>
<evidence type="ECO:0000256" key="4">
    <source>
        <dbReference type="ARBA" id="ARBA00023125"/>
    </source>
</evidence>
<organism evidence="9 10">
    <name type="scientific">Pseudacidovorax intermedius</name>
    <dbReference type="NCBI Taxonomy" id="433924"/>
    <lineage>
        <taxon>Bacteria</taxon>
        <taxon>Pseudomonadati</taxon>
        <taxon>Pseudomonadota</taxon>
        <taxon>Betaproteobacteria</taxon>
        <taxon>Burkholderiales</taxon>
        <taxon>Comamonadaceae</taxon>
        <taxon>Pseudacidovorax</taxon>
    </lineage>
</organism>
<keyword evidence="2" id="KW-0229">DNA integration</keyword>
<dbReference type="GO" id="GO:0003677">
    <property type="term" value="F:DNA binding"/>
    <property type="evidence" value="ECO:0007669"/>
    <property type="project" value="UniProtKB-KW"/>
</dbReference>
<dbReference type="CDD" id="cd03768">
    <property type="entry name" value="SR_ResInv"/>
    <property type="match status" value="1"/>
</dbReference>
<sequence length="202" mass="22162">MIVGYARVSTEEQNLDLQVAALRAQGCQRIYTDQGISGSCRDRPGLDEALAQLAPGAKLVVWKLDRLGRSVPHLITLLDDLARRGVRFHSVTEHIDTSCSGGRLLFHFLSALAEYERSLISERTRAGMAAAKARGAALGRPRRLSAEQAVTALQMVDARHMALPEVAHQLGVHRRTVERALSRLRREEGGRLPLFLPTAVGV</sequence>
<protein>
    <submittedName>
        <fullName evidence="9">DNA resolvase</fullName>
    </submittedName>
</protein>
<dbReference type="Pfam" id="PF00239">
    <property type="entry name" value="Resolvase"/>
    <property type="match status" value="1"/>
</dbReference>
<feature type="domain" description="Resolvase/invertase-type recombinase catalytic" evidence="8">
    <location>
        <begin position="1"/>
        <end position="135"/>
    </location>
</feature>
<evidence type="ECO:0000256" key="5">
    <source>
        <dbReference type="ARBA" id="ARBA00023172"/>
    </source>
</evidence>
<dbReference type="InterPro" id="IPR036162">
    <property type="entry name" value="Resolvase-like_N_sf"/>
</dbReference>
<dbReference type="SUPFAM" id="SSF53041">
    <property type="entry name" value="Resolvase-like"/>
    <property type="match status" value="1"/>
</dbReference>
<evidence type="ECO:0000256" key="3">
    <source>
        <dbReference type="ARBA" id="ARBA00023100"/>
    </source>
</evidence>
<dbReference type="PATRIC" id="fig|433924.3.peg.2356"/>
<dbReference type="GO" id="GO:0000150">
    <property type="term" value="F:DNA strand exchange activity"/>
    <property type="evidence" value="ECO:0007669"/>
    <property type="project" value="UniProtKB-KW"/>
</dbReference>
<keyword evidence="5" id="KW-0233">DNA recombination</keyword>
<feature type="active site" description="O-(5'-phospho-DNA)-serine intermediate" evidence="6 7">
    <location>
        <position position="9"/>
    </location>
</feature>
<gene>
    <name evidence="9" type="ORF">NS331_24910</name>
</gene>
<proteinExistence type="inferred from homology"/>
<dbReference type="PROSITE" id="PS51736">
    <property type="entry name" value="RECOMBINASES_3"/>
    <property type="match status" value="1"/>
</dbReference>
<dbReference type="InterPro" id="IPR006118">
    <property type="entry name" value="Recombinase_CS"/>
</dbReference>
<evidence type="ECO:0000313" key="10">
    <source>
        <dbReference type="Proteomes" id="UP000072741"/>
    </source>
</evidence>
<dbReference type="RefSeq" id="WP_058644574.1">
    <property type="nucleotide sequence ID" value="NZ_LDSL01000240.1"/>
</dbReference>
<evidence type="ECO:0000313" key="9">
    <source>
        <dbReference type="EMBL" id="KTT10848.1"/>
    </source>
</evidence>
<dbReference type="SMART" id="SM00857">
    <property type="entry name" value="Resolvase"/>
    <property type="match status" value="1"/>
</dbReference>
<keyword evidence="3" id="KW-0230">DNA invertase</keyword>
<comment type="similarity">
    <text evidence="1">Belongs to the site-specific recombinase resolvase family.</text>
</comment>